<dbReference type="EMBL" id="WRXO01000016">
    <property type="protein sequence ID" value="MVT45111.1"/>
    <property type="molecule type" value="Genomic_DNA"/>
</dbReference>
<dbReference type="PANTHER" id="PTHR43630:SF1">
    <property type="entry name" value="POLY-BETA-1,6-N-ACETYL-D-GLUCOSAMINE SYNTHASE"/>
    <property type="match status" value="1"/>
</dbReference>
<evidence type="ECO:0000256" key="1">
    <source>
        <dbReference type="ARBA" id="ARBA00006739"/>
    </source>
</evidence>
<dbReference type="Pfam" id="PF13641">
    <property type="entry name" value="Glyco_tranf_2_3"/>
    <property type="match status" value="1"/>
</dbReference>
<keyword evidence="3 5" id="KW-0808">Transferase</keyword>
<dbReference type="SUPFAM" id="SSF53448">
    <property type="entry name" value="Nucleotide-diphospho-sugar transferases"/>
    <property type="match status" value="1"/>
</dbReference>
<feature type="transmembrane region" description="Helical" evidence="4">
    <location>
        <begin position="351"/>
        <end position="368"/>
    </location>
</feature>
<comment type="caution">
    <text evidence="5">The sequence shown here is derived from an EMBL/GenBank/DDBJ whole genome shotgun (WGS) entry which is preliminary data.</text>
</comment>
<dbReference type="Proteomes" id="UP000468388">
    <property type="component" value="Unassembled WGS sequence"/>
</dbReference>
<gene>
    <name evidence="5" type="ORF">GO495_31275</name>
</gene>
<keyword evidence="4" id="KW-0812">Transmembrane</keyword>
<feature type="transmembrane region" description="Helical" evidence="4">
    <location>
        <begin position="47"/>
        <end position="74"/>
    </location>
</feature>
<keyword evidence="2" id="KW-0328">Glycosyltransferase</keyword>
<dbReference type="GO" id="GO:0016757">
    <property type="term" value="F:glycosyltransferase activity"/>
    <property type="evidence" value="ECO:0007669"/>
    <property type="project" value="UniProtKB-KW"/>
</dbReference>
<sequence length="445" mass="50574">MYSLSLSLPKRSAAFSGSTVKLQMHCHTGLPEDSFQFGKKLNNMLTILLIIFFAVQLVLAAYLLQPAFLLLVYGCKRMAGLFAKGQETDESDTARDFSFAVIVTAHKNLELVPPLVDSVLKQTYRHFKVYVVADGCEQTDIGYNKHLQVKVLAPEVPLNAKIRSIDYAINNFDQPHDVLIILDADNLVHPDYLSVLNKYFNKGYRAVQTNMLAKNNDSIYAKLDAAGNYFSNFVDRRMRMELGLSANIWGLGIAIETALYKAVIYRNFLGGFDKKIQADIVKLIPQLAYAEDAMVYDEKIDSGDALETQRTRWINAYFKYFKYGWDVFVTGLQRGNFNLMFFGFNLLRPPLFLQISIAAVFALLNFWIAPALTIAWIAIFIIFPLSFLAIVAVMSTDKEVVKSLLYLPLVFLRQLRAFLHISRANKAFLQTQNNKVIYIEDLLKK</sequence>
<evidence type="ECO:0000313" key="5">
    <source>
        <dbReference type="EMBL" id="MVT45111.1"/>
    </source>
</evidence>
<name>A0A6N8JL17_9BACT</name>
<reference evidence="5 6" key="1">
    <citation type="submission" date="2019-12" db="EMBL/GenBank/DDBJ databases">
        <title>The draft genomic sequence of strain Chitinophaga oryziterrae JCM 16595.</title>
        <authorList>
            <person name="Zhang X."/>
        </authorList>
    </citation>
    <scope>NUCLEOTIDE SEQUENCE [LARGE SCALE GENOMIC DNA]</scope>
    <source>
        <strain evidence="5 6">JCM 16595</strain>
    </source>
</reference>
<evidence type="ECO:0000313" key="6">
    <source>
        <dbReference type="Proteomes" id="UP000468388"/>
    </source>
</evidence>
<dbReference type="Gene3D" id="3.90.550.10">
    <property type="entry name" value="Spore Coat Polysaccharide Biosynthesis Protein SpsA, Chain A"/>
    <property type="match status" value="1"/>
</dbReference>
<feature type="transmembrane region" description="Helical" evidence="4">
    <location>
        <begin position="374"/>
        <end position="394"/>
    </location>
</feature>
<dbReference type="AlphaFoldDB" id="A0A6N8JL17"/>
<evidence type="ECO:0000256" key="4">
    <source>
        <dbReference type="SAM" id="Phobius"/>
    </source>
</evidence>
<evidence type="ECO:0000256" key="2">
    <source>
        <dbReference type="ARBA" id="ARBA00022676"/>
    </source>
</evidence>
<organism evidence="5 6">
    <name type="scientific">Chitinophaga oryziterrae</name>
    <dbReference type="NCBI Taxonomy" id="1031224"/>
    <lineage>
        <taxon>Bacteria</taxon>
        <taxon>Pseudomonadati</taxon>
        <taxon>Bacteroidota</taxon>
        <taxon>Chitinophagia</taxon>
        <taxon>Chitinophagales</taxon>
        <taxon>Chitinophagaceae</taxon>
        <taxon>Chitinophaga</taxon>
    </lineage>
</organism>
<keyword evidence="4" id="KW-1133">Transmembrane helix</keyword>
<protein>
    <submittedName>
        <fullName evidence="5">Glycosyltransferase</fullName>
    </submittedName>
</protein>
<accession>A0A6N8JL17</accession>
<dbReference type="InterPro" id="IPR029044">
    <property type="entry name" value="Nucleotide-diphossugar_trans"/>
</dbReference>
<comment type="similarity">
    <text evidence="1">Belongs to the glycosyltransferase 2 family.</text>
</comment>
<evidence type="ECO:0000256" key="3">
    <source>
        <dbReference type="ARBA" id="ARBA00022679"/>
    </source>
</evidence>
<keyword evidence="4" id="KW-0472">Membrane</keyword>
<proteinExistence type="inferred from homology"/>
<dbReference type="PANTHER" id="PTHR43630">
    <property type="entry name" value="POLY-BETA-1,6-N-ACETYL-D-GLUCOSAMINE SYNTHASE"/>
    <property type="match status" value="1"/>
</dbReference>
<keyword evidence="6" id="KW-1185">Reference proteome</keyword>